<proteinExistence type="predicted"/>
<evidence type="ECO:0000313" key="1">
    <source>
        <dbReference type="EMBL" id="GMN55459.1"/>
    </source>
</evidence>
<organism evidence="1 2">
    <name type="scientific">Ficus carica</name>
    <name type="common">Common fig</name>
    <dbReference type="NCBI Taxonomy" id="3494"/>
    <lineage>
        <taxon>Eukaryota</taxon>
        <taxon>Viridiplantae</taxon>
        <taxon>Streptophyta</taxon>
        <taxon>Embryophyta</taxon>
        <taxon>Tracheophyta</taxon>
        <taxon>Spermatophyta</taxon>
        <taxon>Magnoliopsida</taxon>
        <taxon>eudicotyledons</taxon>
        <taxon>Gunneridae</taxon>
        <taxon>Pentapetalae</taxon>
        <taxon>rosids</taxon>
        <taxon>fabids</taxon>
        <taxon>Rosales</taxon>
        <taxon>Moraceae</taxon>
        <taxon>Ficeae</taxon>
        <taxon>Ficus</taxon>
    </lineage>
</organism>
<evidence type="ECO:0000313" key="2">
    <source>
        <dbReference type="Proteomes" id="UP001187192"/>
    </source>
</evidence>
<dbReference type="EMBL" id="BTGU01000057">
    <property type="protein sequence ID" value="GMN55459.1"/>
    <property type="molecule type" value="Genomic_DNA"/>
</dbReference>
<protein>
    <submittedName>
        <fullName evidence="1">Uncharacterized protein</fullName>
    </submittedName>
</protein>
<feature type="non-terminal residue" evidence="1">
    <location>
        <position position="26"/>
    </location>
</feature>
<sequence>MPELELEAKAISLPLSLPHSPSPLNA</sequence>
<name>A0AA88AMA5_FICCA</name>
<accession>A0AA88AMA5</accession>
<gene>
    <name evidence="1" type="ORF">TIFTF001_024572</name>
</gene>
<dbReference type="Proteomes" id="UP001187192">
    <property type="component" value="Unassembled WGS sequence"/>
</dbReference>
<comment type="caution">
    <text evidence="1">The sequence shown here is derived from an EMBL/GenBank/DDBJ whole genome shotgun (WGS) entry which is preliminary data.</text>
</comment>
<keyword evidence="2" id="KW-1185">Reference proteome</keyword>
<dbReference type="AlphaFoldDB" id="A0AA88AMA5"/>
<reference evidence="1" key="1">
    <citation type="submission" date="2023-07" db="EMBL/GenBank/DDBJ databases">
        <title>draft genome sequence of fig (Ficus carica).</title>
        <authorList>
            <person name="Takahashi T."/>
            <person name="Nishimura K."/>
        </authorList>
    </citation>
    <scope>NUCLEOTIDE SEQUENCE</scope>
</reference>